<gene>
    <name evidence="2" type="ORF">DPX16_13980</name>
</gene>
<feature type="region of interest" description="Disordered" evidence="1">
    <location>
        <begin position="1"/>
        <end position="80"/>
    </location>
</feature>
<protein>
    <submittedName>
        <fullName evidence="2">Uncharacterized protein</fullName>
    </submittedName>
</protein>
<feature type="compositionally biased region" description="Polar residues" evidence="1">
    <location>
        <begin position="39"/>
        <end position="63"/>
    </location>
</feature>
<dbReference type="Proteomes" id="UP000281406">
    <property type="component" value="Unassembled WGS sequence"/>
</dbReference>
<keyword evidence="3" id="KW-1185">Reference proteome</keyword>
<reference evidence="2 3" key="1">
    <citation type="submission" date="2018-10" db="EMBL/GenBank/DDBJ databases">
        <title>Genome assembly for a Yunnan-Guizhou Plateau 3E fish, Anabarilius grahami (Regan), and its evolutionary and genetic applications.</title>
        <authorList>
            <person name="Jiang W."/>
        </authorList>
    </citation>
    <scope>NUCLEOTIDE SEQUENCE [LARGE SCALE GENOMIC DNA]</scope>
    <source>
        <strain evidence="2">AG-KIZ</strain>
        <tissue evidence="2">Muscle</tissue>
    </source>
</reference>
<evidence type="ECO:0000313" key="2">
    <source>
        <dbReference type="EMBL" id="ROL42573.1"/>
    </source>
</evidence>
<comment type="caution">
    <text evidence="2">The sequence shown here is derived from an EMBL/GenBank/DDBJ whole genome shotgun (WGS) entry which is preliminary data.</text>
</comment>
<evidence type="ECO:0000256" key="1">
    <source>
        <dbReference type="SAM" id="MobiDB-lite"/>
    </source>
</evidence>
<organism evidence="2 3">
    <name type="scientific">Anabarilius grahami</name>
    <name type="common">Kanglang fish</name>
    <name type="synonym">Barilius grahami</name>
    <dbReference type="NCBI Taxonomy" id="495550"/>
    <lineage>
        <taxon>Eukaryota</taxon>
        <taxon>Metazoa</taxon>
        <taxon>Chordata</taxon>
        <taxon>Craniata</taxon>
        <taxon>Vertebrata</taxon>
        <taxon>Euteleostomi</taxon>
        <taxon>Actinopterygii</taxon>
        <taxon>Neopterygii</taxon>
        <taxon>Teleostei</taxon>
        <taxon>Ostariophysi</taxon>
        <taxon>Cypriniformes</taxon>
        <taxon>Xenocyprididae</taxon>
        <taxon>Xenocypridinae</taxon>
        <taxon>Xenocypridinae incertae sedis</taxon>
        <taxon>Anabarilius</taxon>
    </lineage>
</organism>
<sequence length="217" mass="23508">MALIQSTARPRAKVTTFDHGECVRAPRRRLRDHPPPHLSQSPRPKGQSSPSPRKWSPQASLTRGVSPCQPTPTTSWLLPPSSPPWTVGSVELWVCAIGLPPPVPSGSRCPTITIPLPRPAFTIPSPRPATIPSPHPYPPPKPPLSLPMPSFHNGMRSHLAGGGCDVTVSQTCQALHSPSHDALLHQNTNHAHLTRITILINCTTKDTHSHSVTVRSR</sequence>
<name>A0A3N0Y8L9_ANAGA</name>
<proteinExistence type="predicted"/>
<evidence type="ECO:0000313" key="3">
    <source>
        <dbReference type="Proteomes" id="UP000281406"/>
    </source>
</evidence>
<dbReference type="AlphaFoldDB" id="A0A3N0Y8L9"/>
<accession>A0A3N0Y8L9</accession>
<dbReference type="EMBL" id="RJVU01049572">
    <property type="protein sequence ID" value="ROL42573.1"/>
    <property type="molecule type" value="Genomic_DNA"/>
</dbReference>